<feature type="binding site" evidence="5">
    <location>
        <position position="56"/>
    </location>
    <ligand>
        <name>chlorophyll a</name>
        <dbReference type="ChEBI" id="CHEBI:58416"/>
        <label>1</label>
    </ligand>
</feature>
<dbReference type="InterPro" id="IPR022796">
    <property type="entry name" value="Chloroa_b-bind"/>
</dbReference>
<dbReference type="GO" id="GO:0016020">
    <property type="term" value="C:membrane"/>
    <property type="evidence" value="ECO:0007669"/>
    <property type="project" value="InterPro"/>
</dbReference>
<evidence type="ECO:0008006" key="7">
    <source>
        <dbReference type="Google" id="ProtNLM"/>
    </source>
</evidence>
<feature type="binding site" evidence="5">
    <location>
        <position position="184"/>
    </location>
    <ligand>
        <name>chlorophyll a</name>
        <dbReference type="ChEBI" id="CHEBI:58416"/>
        <label>1</label>
    </ligand>
</feature>
<feature type="binding site" evidence="5">
    <location>
        <position position="167"/>
    </location>
    <ligand>
        <name>chlorophyll a</name>
        <dbReference type="ChEBI" id="CHEBI:58416"/>
        <label>1</label>
    </ligand>
</feature>
<keyword evidence="4" id="KW-0934">Plastid</keyword>
<feature type="binding site" evidence="5">
    <location>
        <position position="166"/>
    </location>
    <ligand>
        <name>chlorophyll a</name>
        <dbReference type="ChEBI" id="CHEBI:58416"/>
        <label>1</label>
    </ligand>
</feature>
<organism evidence="6">
    <name type="scientific">Prymnesium polylepis</name>
    <dbReference type="NCBI Taxonomy" id="72548"/>
    <lineage>
        <taxon>Eukaryota</taxon>
        <taxon>Haptista</taxon>
        <taxon>Haptophyta</taxon>
        <taxon>Prymnesiophyceae</taxon>
        <taxon>Prymnesiales</taxon>
        <taxon>Prymnesiaceae</taxon>
        <taxon>Prymnesium</taxon>
    </lineage>
</organism>
<dbReference type="GO" id="GO:0009765">
    <property type="term" value="P:photosynthesis, light harvesting"/>
    <property type="evidence" value="ECO:0007669"/>
    <property type="project" value="InterPro"/>
</dbReference>
<dbReference type="GO" id="GO:0009507">
    <property type="term" value="C:chloroplast"/>
    <property type="evidence" value="ECO:0007669"/>
    <property type="project" value="UniProtKB-SubCell"/>
</dbReference>
<feature type="binding site" description="axial binding residue" evidence="5">
    <location>
        <position position="58"/>
    </location>
    <ligand>
        <name>chlorophyll b</name>
        <dbReference type="ChEBI" id="CHEBI:61721"/>
        <label>1</label>
    </ligand>
    <ligandPart>
        <name>Mg</name>
        <dbReference type="ChEBI" id="CHEBI:25107"/>
    </ligandPart>
</feature>
<evidence type="ECO:0000256" key="2">
    <source>
        <dbReference type="ARBA" id="ARBA00022528"/>
    </source>
</evidence>
<comment type="subcellular location">
    <subcellularLocation>
        <location evidence="1">Plastid</location>
        <location evidence="1">Chloroplast</location>
    </subcellularLocation>
</comment>
<dbReference type="Gene3D" id="1.10.3460.10">
    <property type="entry name" value="Chlorophyll a/b binding protein domain"/>
    <property type="match status" value="1"/>
</dbReference>
<evidence type="ECO:0000256" key="1">
    <source>
        <dbReference type="ARBA" id="ARBA00004229"/>
    </source>
</evidence>
<accession>A0A7S4N9U8</accession>
<dbReference type="InterPro" id="IPR001344">
    <property type="entry name" value="Chloro_AB-bd_pln"/>
</dbReference>
<evidence type="ECO:0000256" key="5">
    <source>
        <dbReference type="PIRSR" id="PIRSR601344-1"/>
    </source>
</evidence>
<dbReference type="EMBL" id="HBKO01039111">
    <property type="protein sequence ID" value="CAE2273907.1"/>
    <property type="molecule type" value="Transcribed_RNA"/>
</dbReference>
<keyword evidence="2" id="KW-0150">Chloroplast</keyword>
<feature type="binding site" evidence="5">
    <location>
        <position position="89"/>
    </location>
    <ligand>
        <name>chlorophyll a</name>
        <dbReference type="ChEBI" id="CHEBI:58416"/>
        <label>1</label>
    </ligand>
</feature>
<dbReference type="SUPFAM" id="SSF103511">
    <property type="entry name" value="Chlorophyll a-b binding protein"/>
    <property type="match status" value="1"/>
</dbReference>
<sequence length="202" mass="21954">MPLLGHSVVMSAADATDFCYGLPGTIPPAGDFDPANLLKDRSKAEVYKWRESELTHGRVSMLACAGFLAQEVSHPLGDNLPALAQLRQLPDPLLFTIPTVIGFCETARSQRWTRNEVIRNVLPKSDAGEYLGYYPGELGYYPGDVGFDPLGLKPKDPAELRVMQEKELAHGRLAMLAAAGFVAQEAATSTTWSAAWHIPSSL</sequence>
<dbReference type="PANTHER" id="PTHR21649">
    <property type="entry name" value="CHLOROPHYLL A/B BINDING PROTEIN"/>
    <property type="match status" value="1"/>
</dbReference>
<dbReference type="AlphaFoldDB" id="A0A7S4N9U8"/>
<protein>
    <recommendedName>
        <fullName evidence="7">Chlorophyll a-b binding protein, chloroplastic</fullName>
    </recommendedName>
</protein>
<gene>
    <name evidence="6" type="ORF">CPOL0286_LOCUS17867</name>
</gene>
<keyword evidence="5" id="KW-0157">Chromophore</keyword>
<dbReference type="Pfam" id="PF00504">
    <property type="entry name" value="Chloroa_b-bind"/>
    <property type="match status" value="1"/>
</dbReference>
<dbReference type="GO" id="GO:0016168">
    <property type="term" value="F:chlorophyll binding"/>
    <property type="evidence" value="ECO:0007669"/>
    <property type="project" value="UniProtKB-KW"/>
</dbReference>
<evidence type="ECO:0000256" key="4">
    <source>
        <dbReference type="ARBA" id="ARBA00022640"/>
    </source>
</evidence>
<keyword evidence="5" id="KW-0148">Chlorophyll</keyword>
<reference evidence="6" key="1">
    <citation type="submission" date="2021-01" db="EMBL/GenBank/DDBJ databases">
        <authorList>
            <person name="Corre E."/>
            <person name="Pelletier E."/>
            <person name="Niang G."/>
            <person name="Scheremetjew M."/>
            <person name="Finn R."/>
            <person name="Kale V."/>
            <person name="Holt S."/>
            <person name="Cochrane G."/>
            <person name="Meng A."/>
            <person name="Brown T."/>
            <person name="Cohen L."/>
        </authorList>
    </citation>
    <scope>NUCLEOTIDE SEQUENCE</scope>
    <source>
        <strain evidence="6">UIO037</strain>
    </source>
</reference>
<feature type="binding site" evidence="5">
    <location>
        <position position="172"/>
    </location>
    <ligand>
        <name>chlorophyll a</name>
        <dbReference type="ChEBI" id="CHEBI:58416"/>
        <label>1</label>
    </ligand>
</feature>
<name>A0A7S4N9U8_9EUKA</name>
<evidence type="ECO:0000313" key="6">
    <source>
        <dbReference type="EMBL" id="CAE2273907.1"/>
    </source>
</evidence>
<proteinExistence type="predicted"/>
<feature type="binding site" evidence="5">
    <location>
        <position position="53"/>
    </location>
    <ligand>
        <name>chlorophyll a</name>
        <dbReference type="ChEBI" id="CHEBI:58416"/>
        <label>1</label>
    </ligand>
</feature>
<keyword evidence="3" id="KW-0602">Photosynthesis</keyword>
<evidence type="ECO:0000256" key="3">
    <source>
        <dbReference type="ARBA" id="ARBA00022531"/>
    </source>
</evidence>